<reference evidence="2 3" key="1">
    <citation type="submission" date="2020-08" db="EMBL/GenBank/DDBJ databases">
        <title>Genomic Encyclopedia of Type Strains, Phase IV (KMG-V): Genome sequencing to study the core and pangenomes of soil and plant-associated prokaryotes.</title>
        <authorList>
            <person name="Whitman W."/>
        </authorList>
    </citation>
    <scope>NUCLEOTIDE SEQUENCE [LARGE SCALE GENOMIC DNA]</scope>
    <source>
        <strain evidence="2 3">X5P3</strain>
    </source>
</reference>
<dbReference type="EMBL" id="JACHIO010000001">
    <property type="protein sequence ID" value="MBB5061985.1"/>
    <property type="molecule type" value="Genomic_DNA"/>
</dbReference>
<feature type="chain" id="PRO_5031094067" evidence="1">
    <location>
        <begin position="21"/>
        <end position="99"/>
    </location>
</feature>
<comment type="caution">
    <text evidence="2">The sequence shown here is derived from an EMBL/GenBank/DDBJ whole genome shotgun (WGS) entry which is preliminary data.</text>
</comment>
<protein>
    <submittedName>
        <fullName evidence="2">Uncharacterized protein</fullName>
    </submittedName>
</protein>
<dbReference type="Proteomes" id="UP000584867">
    <property type="component" value="Unassembled WGS sequence"/>
</dbReference>
<dbReference type="RefSeq" id="WP_184252505.1">
    <property type="nucleotide sequence ID" value="NZ_JACHIO010000001.1"/>
</dbReference>
<evidence type="ECO:0000313" key="2">
    <source>
        <dbReference type="EMBL" id="MBB5061985.1"/>
    </source>
</evidence>
<gene>
    <name evidence="2" type="ORF">HDF15_000310</name>
</gene>
<sequence>MRLRALHLASVLLLLASLGAAEGSVLREGDLRSGVHYIGVLLAQDYAGVDAWAELNSGSKDALRFDLPVASLVQHRAVWTMRPPSAHCTELQAVTGFSL</sequence>
<accession>A0A7W8E951</accession>
<evidence type="ECO:0000256" key="1">
    <source>
        <dbReference type="SAM" id="SignalP"/>
    </source>
</evidence>
<name>A0A7W8E951_9BACT</name>
<dbReference type="AlphaFoldDB" id="A0A7W8E951"/>
<proteinExistence type="predicted"/>
<feature type="signal peptide" evidence="1">
    <location>
        <begin position="1"/>
        <end position="20"/>
    </location>
</feature>
<organism evidence="2 3">
    <name type="scientific">Granulicella mallensis</name>
    <dbReference type="NCBI Taxonomy" id="940614"/>
    <lineage>
        <taxon>Bacteria</taxon>
        <taxon>Pseudomonadati</taxon>
        <taxon>Acidobacteriota</taxon>
        <taxon>Terriglobia</taxon>
        <taxon>Terriglobales</taxon>
        <taxon>Acidobacteriaceae</taxon>
        <taxon>Granulicella</taxon>
    </lineage>
</organism>
<keyword evidence="1" id="KW-0732">Signal</keyword>
<evidence type="ECO:0000313" key="3">
    <source>
        <dbReference type="Proteomes" id="UP000584867"/>
    </source>
</evidence>